<dbReference type="GO" id="GO:0016616">
    <property type="term" value="F:oxidoreductase activity, acting on the CH-OH group of donors, NAD or NADP as acceptor"/>
    <property type="evidence" value="ECO:0007669"/>
    <property type="project" value="InterPro"/>
</dbReference>
<dbReference type="Pfam" id="PF01073">
    <property type="entry name" value="3Beta_HSD"/>
    <property type="match status" value="1"/>
</dbReference>
<keyword evidence="2" id="KW-0560">Oxidoreductase</keyword>
<dbReference type="Gene3D" id="3.40.50.720">
    <property type="entry name" value="NAD(P)-binding Rossmann-like Domain"/>
    <property type="match status" value="1"/>
</dbReference>
<dbReference type="Proteomes" id="UP000615446">
    <property type="component" value="Unassembled WGS sequence"/>
</dbReference>
<dbReference type="InterPro" id="IPR002225">
    <property type="entry name" value="3Beta_OHSteriod_DH/Estase"/>
</dbReference>
<evidence type="ECO:0000256" key="2">
    <source>
        <dbReference type="ARBA" id="ARBA00023002"/>
    </source>
</evidence>
<reference evidence="5" key="2">
    <citation type="submission" date="2019-10" db="EMBL/GenBank/DDBJ databases">
        <title>Conservation and host-specific expression of non-tandemly repeated heterogenous ribosome RNA gene in arbuscular mycorrhizal fungi.</title>
        <authorList>
            <person name="Maeda T."/>
            <person name="Kobayashi Y."/>
            <person name="Nakagawa T."/>
            <person name="Ezawa T."/>
            <person name="Yamaguchi K."/>
            <person name="Bino T."/>
            <person name="Nishimoto Y."/>
            <person name="Shigenobu S."/>
            <person name="Kawaguchi M."/>
        </authorList>
    </citation>
    <scope>NUCLEOTIDE SEQUENCE</scope>
    <source>
        <strain evidence="5">HR1</strain>
    </source>
</reference>
<feature type="domain" description="3-beta hydroxysteroid dehydrogenase/isomerase" evidence="3">
    <location>
        <begin position="6"/>
        <end position="265"/>
    </location>
</feature>
<dbReference type="EMBL" id="BEXD01004120">
    <property type="protein sequence ID" value="GBC07093.1"/>
    <property type="molecule type" value="Genomic_DNA"/>
</dbReference>
<dbReference type="Proteomes" id="UP000247702">
    <property type="component" value="Unassembled WGS sequence"/>
</dbReference>
<keyword evidence="6" id="KW-1185">Reference proteome</keyword>
<dbReference type="SUPFAM" id="SSF51735">
    <property type="entry name" value="NAD(P)-binding Rossmann-fold domains"/>
    <property type="match status" value="1"/>
</dbReference>
<name>A0A2Z6S224_9GLOM</name>
<accession>A0A2Z6S224</accession>
<dbReference type="PANTHER" id="PTHR43245">
    <property type="entry name" value="BIFUNCTIONAL POLYMYXIN RESISTANCE PROTEIN ARNA"/>
    <property type="match status" value="1"/>
</dbReference>
<evidence type="ECO:0000313" key="5">
    <source>
        <dbReference type="EMBL" id="GES91772.1"/>
    </source>
</evidence>
<sequence length="342" mass="38717">MVENYLIIGGDGFVGRWVVELLIKRGETSITVFDIVQRYFDKEIKHYQGDLTNYDDISECIEKENITAVIHTASPPHDGKFEELFWKVNVEGTKNVIEACVKCGVKKLVYTSSSSVVYDGYSELINTDETAPYPEKHMNVYNETKATGEKLILEANGRNGLLTCALRPCGIFGPNDRQAIPGFIKVMEQGQTKFQIGNNENLVDWTYVENCAYAHILAVDKLSVENQTAGEAFFITNGTPVPFWDLCRFIWAQFDHYPPYILKFPSSFGFVIASLAEFASYITGKEPGFTRFRVRFATTNRYFNINKARNRLGYEPLVDLEEGAKRACQPVLDSPNNNKKSN</sequence>
<dbReference type="InterPro" id="IPR050177">
    <property type="entry name" value="Lipid_A_modif_metabolic_enz"/>
</dbReference>
<dbReference type="OrthoDB" id="10058185at2759"/>
<dbReference type="InterPro" id="IPR036291">
    <property type="entry name" value="NAD(P)-bd_dom_sf"/>
</dbReference>
<dbReference type="AlphaFoldDB" id="A0A2Z6S224"/>
<gene>
    <name evidence="5" type="ORF">RCL2_001857500</name>
    <name evidence="4" type="ORF">RclHR1_07240004</name>
</gene>
<evidence type="ECO:0000259" key="3">
    <source>
        <dbReference type="Pfam" id="PF01073"/>
    </source>
</evidence>
<dbReference type="PANTHER" id="PTHR43245:SF51">
    <property type="entry name" value="SHORT CHAIN DEHYDROGENASE_REDUCTASE FAMILY 42E, MEMBER 2"/>
    <property type="match status" value="1"/>
</dbReference>
<proteinExistence type="inferred from homology"/>
<protein>
    <submittedName>
        <fullName evidence="5">3 beta-hydroxysteroid dehydrogenase/delta 5-4-isomerase</fullName>
    </submittedName>
</protein>
<comment type="similarity">
    <text evidence="1">Belongs to the 3-beta-HSD family.</text>
</comment>
<dbReference type="GO" id="GO:0016853">
    <property type="term" value="F:isomerase activity"/>
    <property type="evidence" value="ECO:0007669"/>
    <property type="project" value="UniProtKB-KW"/>
</dbReference>
<dbReference type="GO" id="GO:0006694">
    <property type="term" value="P:steroid biosynthetic process"/>
    <property type="evidence" value="ECO:0007669"/>
    <property type="project" value="InterPro"/>
</dbReference>
<reference evidence="4 6" key="1">
    <citation type="submission" date="2017-11" db="EMBL/GenBank/DDBJ databases">
        <title>The genome of Rhizophagus clarus HR1 reveals common genetic basis of auxotrophy among arbuscular mycorrhizal fungi.</title>
        <authorList>
            <person name="Kobayashi Y."/>
        </authorList>
    </citation>
    <scope>NUCLEOTIDE SEQUENCE [LARGE SCALE GENOMIC DNA]</scope>
    <source>
        <strain evidence="4 6">HR1</strain>
    </source>
</reference>
<keyword evidence="5" id="KW-0413">Isomerase</keyword>
<dbReference type="STRING" id="94130.A0A2Z6S224"/>
<dbReference type="EMBL" id="BLAL01000206">
    <property type="protein sequence ID" value="GES91772.1"/>
    <property type="molecule type" value="Genomic_DNA"/>
</dbReference>
<organism evidence="4 6">
    <name type="scientific">Rhizophagus clarus</name>
    <dbReference type="NCBI Taxonomy" id="94130"/>
    <lineage>
        <taxon>Eukaryota</taxon>
        <taxon>Fungi</taxon>
        <taxon>Fungi incertae sedis</taxon>
        <taxon>Mucoromycota</taxon>
        <taxon>Glomeromycotina</taxon>
        <taxon>Glomeromycetes</taxon>
        <taxon>Glomerales</taxon>
        <taxon>Glomeraceae</taxon>
        <taxon>Rhizophagus</taxon>
    </lineage>
</organism>
<evidence type="ECO:0000313" key="6">
    <source>
        <dbReference type="Proteomes" id="UP000247702"/>
    </source>
</evidence>
<evidence type="ECO:0000313" key="4">
    <source>
        <dbReference type="EMBL" id="GBC07093.1"/>
    </source>
</evidence>
<comment type="caution">
    <text evidence="4">The sequence shown here is derived from an EMBL/GenBank/DDBJ whole genome shotgun (WGS) entry which is preliminary data.</text>
</comment>
<evidence type="ECO:0000256" key="1">
    <source>
        <dbReference type="ARBA" id="ARBA00009219"/>
    </source>
</evidence>